<comment type="caution">
    <text evidence="1">The sequence shown here is derived from an EMBL/GenBank/DDBJ whole genome shotgun (WGS) entry which is preliminary data.</text>
</comment>
<organism evidence="1 2">
    <name type="scientific">Pistacia atlantica</name>
    <dbReference type="NCBI Taxonomy" id="434234"/>
    <lineage>
        <taxon>Eukaryota</taxon>
        <taxon>Viridiplantae</taxon>
        <taxon>Streptophyta</taxon>
        <taxon>Embryophyta</taxon>
        <taxon>Tracheophyta</taxon>
        <taxon>Spermatophyta</taxon>
        <taxon>Magnoliopsida</taxon>
        <taxon>eudicotyledons</taxon>
        <taxon>Gunneridae</taxon>
        <taxon>Pentapetalae</taxon>
        <taxon>rosids</taxon>
        <taxon>malvids</taxon>
        <taxon>Sapindales</taxon>
        <taxon>Anacardiaceae</taxon>
        <taxon>Pistacia</taxon>
    </lineage>
</organism>
<dbReference type="EMBL" id="CM047900">
    <property type="protein sequence ID" value="KAJ0098739.1"/>
    <property type="molecule type" value="Genomic_DNA"/>
</dbReference>
<proteinExistence type="predicted"/>
<protein>
    <submittedName>
        <fullName evidence="1">Uncharacterized protein</fullName>
    </submittedName>
</protein>
<evidence type="ECO:0000313" key="1">
    <source>
        <dbReference type="EMBL" id="KAJ0098739.1"/>
    </source>
</evidence>
<accession>A0ACC1BIH0</accession>
<keyword evidence="2" id="KW-1185">Reference proteome</keyword>
<name>A0ACC1BIH0_9ROSI</name>
<evidence type="ECO:0000313" key="2">
    <source>
        <dbReference type="Proteomes" id="UP001164250"/>
    </source>
</evidence>
<sequence length="71" mass="8379">MQHKYISLGPDLMQFHSFHVQPNTCKQGKPQSTVSCIKQHEIIHSLNKQSKKKKSLDFWKSLKETTHKKKF</sequence>
<dbReference type="Proteomes" id="UP001164250">
    <property type="component" value="Chromosome 4"/>
</dbReference>
<reference evidence="2" key="1">
    <citation type="journal article" date="2023" name="G3 (Bethesda)">
        <title>Genome assembly and association tests identify interacting loci associated with vigor, precocity, and sex in interspecific pistachio rootstocks.</title>
        <authorList>
            <person name="Palmer W."/>
            <person name="Jacygrad E."/>
            <person name="Sagayaradj S."/>
            <person name="Cavanaugh K."/>
            <person name="Han R."/>
            <person name="Bertier L."/>
            <person name="Beede B."/>
            <person name="Kafkas S."/>
            <person name="Golino D."/>
            <person name="Preece J."/>
            <person name="Michelmore R."/>
        </authorList>
    </citation>
    <scope>NUCLEOTIDE SEQUENCE [LARGE SCALE GENOMIC DNA]</scope>
</reference>
<gene>
    <name evidence="1" type="ORF">Patl1_21612</name>
</gene>